<dbReference type="InterPro" id="IPR036397">
    <property type="entry name" value="RNaseH_sf"/>
</dbReference>
<dbReference type="Proteomes" id="UP000275267">
    <property type="component" value="Unassembled WGS sequence"/>
</dbReference>
<evidence type="ECO:0000313" key="3">
    <source>
        <dbReference type="Proteomes" id="UP000275267"/>
    </source>
</evidence>
<name>A0A3L6RY55_PANMI</name>
<dbReference type="EMBL" id="PQIB02000007">
    <property type="protein sequence ID" value="RLN09983.1"/>
    <property type="molecule type" value="Genomic_DNA"/>
</dbReference>
<dbReference type="InterPro" id="IPR002156">
    <property type="entry name" value="RNaseH_domain"/>
</dbReference>
<dbReference type="Gene3D" id="3.30.420.10">
    <property type="entry name" value="Ribonuclease H-like superfamily/Ribonuclease H"/>
    <property type="match status" value="1"/>
</dbReference>
<gene>
    <name evidence="2" type="ORF">C2845_PM11G15090</name>
</gene>
<evidence type="ECO:0000313" key="2">
    <source>
        <dbReference type="EMBL" id="RLN09983.1"/>
    </source>
</evidence>
<evidence type="ECO:0000259" key="1">
    <source>
        <dbReference type="Pfam" id="PF13456"/>
    </source>
</evidence>
<protein>
    <recommendedName>
        <fullName evidence="1">RNase H type-1 domain-containing protein</fullName>
    </recommendedName>
</protein>
<dbReference type="InterPro" id="IPR012337">
    <property type="entry name" value="RNaseH-like_sf"/>
</dbReference>
<dbReference type="GO" id="GO:0004523">
    <property type="term" value="F:RNA-DNA hybrid ribonuclease activity"/>
    <property type="evidence" value="ECO:0007669"/>
    <property type="project" value="InterPro"/>
</dbReference>
<dbReference type="PANTHER" id="PTHR47074:SF11">
    <property type="entry name" value="REVERSE TRANSCRIPTASE-LIKE PROTEIN"/>
    <property type="match status" value="1"/>
</dbReference>
<proteinExistence type="predicted"/>
<dbReference type="InterPro" id="IPR044730">
    <property type="entry name" value="RNase_H-like_dom_plant"/>
</dbReference>
<dbReference type="AlphaFoldDB" id="A0A3L6RY55"/>
<feature type="domain" description="RNase H type-1" evidence="1">
    <location>
        <begin position="128"/>
        <end position="249"/>
    </location>
</feature>
<dbReference type="GO" id="GO:0003676">
    <property type="term" value="F:nucleic acid binding"/>
    <property type="evidence" value="ECO:0007669"/>
    <property type="project" value="InterPro"/>
</dbReference>
<dbReference type="STRING" id="4540.A0A3L6RY55"/>
<dbReference type="Pfam" id="PF13456">
    <property type="entry name" value="RVT_3"/>
    <property type="match status" value="1"/>
</dbReference>
<dbReference type="InterPro" id="IPR052929">
    <property type="entry name" value="RNase_H-like_EbsB-rel"/>
</dbReference>
<reference evidence="3" key="1">
    <citation type="journal article" date="2019" name="Nat. Commun.">
        <title>The genome of broomcorn millet.</title>
        <authorList>
            <person name="Zou C."/>
            <person name="Miki D."/>
            <person name="Li D."/>
            <person name="Tang Q."/>
            <person name="Xiao L."/>
            <person name="Rajput S."/>
            <person name="Deng P."/>
            <person name="Jia W."/>
            <person name="Huang R."/>
            <person name="Zhang M."/>
            <person name="Sun Y."/>
            <person name="Hu J."/>
            <person name="Fu X."/>
            <person name="Schnable P.S."/>
            <person name="Li F."/>
            <person name="Zhang H."/>
            <person name="Feng B."/>
            <person name="Zhu X."/>
            <person name="Liu R."/>
            <person name="Schnable J.C."/>
            <person name="Zhu J.-K."/>
            <person name="Zhang H."/>
        </authorList>
    </citation>
    <scope>NUCLEOTIDE SEQUENCE [LARGE SCALE GENOMIC DNA]</scope>
</reference>
<dbReference type="SUPFAM" id="SSF53098">
    <property type="entry name" value="Ribonuclease H-like"/>
    <property type="match status" value="1"/>
</dbReference>
<dbReference type="CDD" id="cd06222">
    <property type="entry name" value="RNase_H_like"/>
    <property type="match status" value="1"/>
</dbReference>
<accession>A0A3L6RY55</accession>
<sequence length="279" mass="31440">MPLQVVARSSSVLRRWLDRHVISSDISNLILFFFLEVSWCRPQVDIPKDHICEEYDRGVLLCAMWLLWCSRNDCRHGKTPIATKAVVDWAMDCCFNLMSAGKTKVQERGSTNVHQWLRPPTGFLKIDTDGAFTAETFSGATGVVVRRTDGSFVRGMARQLISVASALVAEAEACRDGVRLLQYGVCEGVILETDSQELVTLWKDRSNHRSEIATILREIQKVVAFFTSFSMVHAKRSANVAARIFAKHASSSSRDVWIENPLASCCDLFKRIVIWILNE</sequence>
<keyword evidence="3" id="KW-1185">Reference proteome</keyword>
<organism evidence="2 3">
    <name type="scientific">Panicum miliaceum</name>
    <name type="common">Proso millet</name>
    <name type="synonym">Broomcorn millet</name>
    <dbReference type="NCBI Taxonomy" id="4540"/>
    <lineage>
        <taxon>Eukaryota</taxon>
        <taxon>Viridiplantae</taxon>
        <taxon>Streptophyta</taxon>
        <taxon>Embryophyta</taxon>
        <taxon>Tracheophyta</taxon>
        <taxon>Spermatophyta</taxon>
        <taxon>Magnoliopsida</taxon>
        <taxon>Liliopsida</taxon>
        <taxon>Poales</taxon>
        <taxon>Poaceae</taxon>
        <taxon>PACMAD clade</taxon>
        <taxon>Panicoideae</taxon>
        <taxon>Panicodae</taxon>
        <taxon>Paniceae</taxon>
        <taxon>Panicinae</taxon>
        <taxon>Panicum</taxon>
        <taxon>Panicum sect. Panicum</taxon>
    </lineage>
</organism>
<dbReference type="PANTHER" id="PTHR47074">
    <property type="entry name" value="BNAC02G40300D PROTEIN"/>
    <property type="match status" value="1"/>
</dbReference>
<dbReference type="OrthoDB" id="694800at2759"/>
<comment type="caution">
    <text evidence="2">The sequence shown here is derived from an EMBL/GenBank/DDBJ whole genome shotgun (WGS) entry which is preliminary data.</text>
</comment>